<feature type="transmembrane region" description="Helical" evidence="1">
    <location>
        <begin position="293"/>
        <end position="316"/>
    </location>
</feature>
<evidence type="ECO:0000256" key="1">
    <source>
        <dbReference type="SAM" id="Phobius"/>
    </source>
</evidence>
<evidence type="ECO:0000313" key="2">
    <source>
        <dbReference type="EMBL" id="KTC66401.1"/>
    </source>
</evidence>
<keyword evidence="1" id="KW-0472">Membrane</keyword>
<dbReference type="RefSeq" id="WP_058462076.1">
    <property type="nucleotide sequence ID" value="NZ_CAAAHS010000002.1"/>
</dbReference>
<reference evidence="2 4" key="1">
    <citation type="submission" date="2015-11" db="EMBL/GenBank/DDBJ databases">
        <title>Identification of large and diverse effector repertoires of 38 Legionella species.</title>
        <authorList>
            <person name="Burstein D."/>
            <person name="Amaro F."/>
            <person name="Zusman T."/>
            <person name="Lifshitz Z."/>
            <person name="Cohen O."/>
            <person name="Gilbert J.A."/>
            <person name="Pupko T."/>
            <person name="Shuman H.A."/>
            <person name="Segal G."/>
        </authorList>
    </citation>
    <scope>NUCLEOTIDE SEQUENCE [LARGE SCALE GENOMIC DNA]</scope>
    <source>
        <strain evidence="2 4">1762-AUS-E</strain>
    </source>
</reference>
<dbReference type="AlphaFoldDB" id="A0A0W0R5L5"/>
<accession>A0A0W0R5L5</accession>
<keyword evidence="1" id="KW-1133">Transmembrane helix</keyword>
<proteinExistence type="predicted"/>
<dbReference type="EMBL" id="LNKA01000001">
    <property type="protein sequence ID" value="KTC66401.1"/>
    <property type="molecule type" value="Genomic_DNA"/>
</dbReference>
<evidence type="ECO:0000313" key="5">
    <source>
        <dbReference type="Proteomes" id="UP000281170"/>
    </source>
</evidence>
<feature type="transmembrane region" description="Helical" evidence="1">
    <location>
        <begin position="322"/>
        <end position="343"/>
    </location>
</feature>
<protein>
    <submittedName>
        <fullName evidence="2">Uncharacterized protein</fullName>
    </submittedName>
</protein>
<evidence type="ECO:0000313" key="4">
    <source>
        <dbReference type="Proteomes" id="UP000054859"/>
    </source>
</evidence>
<gene>
    <name evidence="2" type="ORF">Lade_1059</name>
    <name evidence="3" type="ORF">NCTC12735_00620</name>
</gene>
<keyword evidence="1" id="KW-0812">Transmembrane</keyword>
<sequence length="1045" mass="118794">MSDPTLEDYFKLVKENYQQYLERNMFTHLEIPGGIEKASTVKECAEKIAEYHPTKNRYLEKAITQASFGTKLGRGALGALVGLGVGGMAMYAQKNTSFLDFLNPMTGAKNAIGGAFSVLLGIGVGTLVYKALNANQEPAEEDLACILREMEKAGFKSETYINLSKELVKLFHFRECLLIGLKDLTGTDMRQECKQQMAQHVDEKDFDLAIEVYFLQQLNALFQQAFQDIYQEHDQTIEKHSQESRLQQWLRSLFENPLEKEKFSQQLQIQFMQQCQNFLEAEMSESGFFASHATTLATFTGLIAGTIAVSASAALIGGPITISILAIGLVAACVSFAASYSLFNDSDFFQYKRSATNRANIKNIVSSIEKEVIRLKKRIDSVTETTPTDIKQLSKFDEITKHSWLGTNPHMANGSVSSWKREYASRYRHNEVIEINLRELVTGLITKAGEQTKQLQQELRRSGTLSPQYNKLPLFIETTLAYLKEPKNKTFVNKFEFIEKIKQQTLEIVAVMAPDDSLPQYLIDFYTKPVGQGGLGGALQDLQQVRILAPIPTASYSYERSHPYEKLLSTAQRFNYALTQIQNREFILAGDSTYREMLGLGVQTSSDDLEGKINEENIQKYLDESFAFLYYLNQVVSSHHTVKTLDESLVNSNEFNLYRMLLIKQLASLADPKNLRVTAEIRKKIKVFIEEKLKLDAEVVFDNVTNESLFCPRDTTGPTVDGLLNEKLPEKNLEFIADAIRLDLAYCSKPFTAKILIEDCVSLKDSEQRVFAYHSQAYFLPESTPEYPSKIKHTIECTKELIKDMANKHVLKTSGAFLCYVENVLSEVQRIKALIKQYDDQLPLTSGKKEGDFNSQHLQEAWEAMEVYTQELTLMVQKMKSEPGSRDSVQFGKFGQRPSYRELYGERWALWDEGGEETYHYAEKKQIPKNQIELFIAHLRKYEKERRERPDISLFNFFSYSKAAKIKAANDLISALTNFLENKPIELAFLDNNIYQDGELAKTIRTHLKALGLGDNIDIKDFFTTYTLFPCTEREIAQTPTAIAG</sequence>
<dbReference type="OrthoDB" id="5618731at2"/>
<geneLocation type="plasmid" evidence="3 5">
    <name>9</name>
</geneLocation>
<keyword evidence="3" id="KW-0614">Plasmid</keyword>
<dbReference type="PATRIC" id="fig|45056.6.peg.1098"/>
<evidence type="ECO:0000313" key="3">
    <source>
        <dbReference type="EMBL" id="VEH84999.1"/>
    </source>
</evidence>
<reference evidence="3 5" key="2">
    <citation type="submission" date="2018-12" db="EMBL/GenBank/DDBJ databases">
        <authorList>
            <consortium name="Pathogen Informatics"/>
        </authorList>
    </citation>
    <scope>NUCLEOTIDE SEQUENCE [LARGE SCALE GENOMIC DNA]</scope>
    <source>
        <strain evidence="3 5">NCTC12735</strain>
        <plasmid evidence="5">9</plasmid>
    </source>
</reference>
<keyword evidence="4" id="KW-1185">Reference proteome</keyword>
<organism evidence="2 4">
    <name type="scientific">Legionella adelaidensis</name>
    <dbReference type="NCBI Taxonomy" id="45056"/>
    <lineage>
        <taxon>Bacteria</taxon>
        <taxon>Pseudomonadati</taxon>
        <taxon>Pseudomonadota</taxon>
        <taxon>Gammaproteobacteria</taxon>
        <taxon>Legionellales</taxon>
        <taxon>Legionellaceae</taxon>
        <taxon>Legionella</taxon>
    </lineage>
</organism>
<name>A0A0W0R5L5_9GAMM</name>
<dbReference type="Proteomes" id="UP000281170">
    <property type="component" value="Plasmid 9"/>
</dbReference>
<dbReference type="Proteomes" id="UP000054859">
    <property type="component" value="Unassembled WGS sequence"/>
</dbReference>
<dbReference type="KEGG" id="ladl:NCTC12735_00620"/>
<dbReference type="EMBL" id="LR134418">
    <property type="protein sequence ID" value="VEH84999.1"/>
    <property type="molecule type" value="Genomic_DNA"/>
</dbReference>